<name>A0A2P1CAC9_9CAUD</name>
<evidence type="ECO:0000313" key="2">
    <source>
        <dbReference type="Proteomes" id="UP000240649"/>
    </source>
</evidence>
<organism evidence="1 2">
    <name type="scientific">Salmonella phage SE131</name>
    <dbReference type="NCBI Taxonomy" id="2081631"/>
    <lineage>
        <taxon>Viruses</taxon>
        <taxon>Duplodnaviria</taxon>
        <taxon>Heunggongvirae</taxon>
        <taxon>Uroviricota</taxon>
        <taxon>Caudoviricetes</taxon>
        <taxon>Grimontviridae</taxon>
        <taxon>Moazamivirus</taxon>
        <taxon>Moazamivirus SE131</taxon>
    </lineage>
</organism>
<dbReference type="Proteomes" id="UP000240649">
    <property type="component" value="Segment"/>
</dbReference>
<proteinExistence type="predicted"/>
<dbReference type="RefSeq" id="YP_010672018.1">
    <property type="nucleotide sequence ID" value="NC_070974.1"/>
</dbReference>
<accession>A0A2P1CAC9</accession>
<reference evidence="1 2" key="1">
    <citation type="submission" date="2018-01" db="EMBL/GenBank/DDBJ databases">
        <title>Draft Genome Sequence of Salmonella Enteritidis Phage SE131.</title>
        <authorList>
            <person name="Kim Y."/>
            <person name="Han B.K."/>
            <person name="Kim H."/>
            <person name="Kim D."/>
        </authorList>
    </citation>
    <scope>NUCLEOTIDE SEQUENCE [LARGE SCALE GENOMIC DNA]</scope>
</reference>
<protein>
    <submittedName>
        <fullName evidence="1">Uncharacterized protein</fullName>
    </submittedName>
</protein>
<dbReference type="GeneID" id="77948288"/>
<sequence>MKGKFPLPQSGELRDWILRGKEQGAEFLIVVTDTFDYEDYPVFAKNSEECAEKQEAYNGKNMQRVRATYKMEHFEDD</sequence>
<dbReference type="KEGG" id="vg:77948288"/>
<keyword evidence="2" id="KW-1185">Reference proteome</keyword>
<dbReference type="EMBL" id="MG873442">
    <property type="protein sequence ID" value="AVJ48169.1"/>
    <property type="molecule type" value="Genomic_DNA"/>
</dbReference>
<evidence type="ECO:0000313" key="1">
    <source>
        <dbReference type="EMBL" id="AVJ48169.1"/>
    </source>
</evidence>